<dbReference type="EMBL" id="LAZR01005747">
    <property type="protein sequence ID" value="KKM97432.1"/>
    <property type="molecule type" value="Genomic_DNA"/>
</dbReference>
<evidence type="ECO:0000313" key="1">
    <source>
        <dbReference type="EMBL" id="KKM97432.1"/>
    </source>
</evidence>
<protein>
    <submittedName>
        <fullName evidence="1">Uncharacterized protein</fullName>
    </submittedName>
</protein>
<reference evidence="1" key="1">
    <citation type="journal article" date="2015" name="Nature">
        <title>Complex archaea that bridge the gap between prokaryotes and eukaryotes.</title>
        <authorList>
            <person name="Spang A."/>
            <person name="Saw J.H."/>
            <person name="Jorgensen S.L."/>
            <person name="Zaremba-Niedzwiedzka K."/>
            <person name="Martijn J."/>
            <person name="Lind A.E."/>
            <person name="van Eijk R."/>
            <person name="Schleper C."/>
            <person name="Guy L."/>
            <person name="Ettema T.J."/>
        </authorList>
    </citation>
    <scope>NUCLEOTIDE SEQUENCE</scope>
</reference>
<accession>A0A0F9PW48</accession>
<gene>
    <name evidence="1" type="ORF">LCGC14_1168050</name>
</gene>
<organism evidence="1">
    <name type="scientific">marine sediment metagenome</name>
    <dbReference type="NCBI Taxonomy" id="412755"/>
    <lineage>
        <taxon>unclassified sequences</taxon>
        <taxon>metagenomes</taxon>
        <taxon>ecological metagenomes</taxon>
    </lineage>
</organism>
<comment type="caution">
    <text evidence="1">The sequence shown here is derived from an EMBL/GenBank/DDBJ whole genome shotgun (WGS) entry which is preliminary data.</text>
</comment>
<name>A0A0F9PW48_9ZZZZ</name>
<dbReference type="AlphaFoldDB" id="A0A0F9PW48"/>
<proteinExistence type="predicted"/>
<sequence length="76" mass="8463">MTDPIHNDFINELSALVLQGQLPKADADLYIRAVSERWPATAVFDRSILAAIKSHYPQETSLVEAMALWDGISGHR</sequence>